<dbReference type="Proteomes" id="UP000283269">
    <property type="component" value="Unassembled WGS sequence"/>
</dbReference>
<dbReference type="OrthoDB" id="2104739at2759"/>
<evidence type="ECO:0000313" key="1">
    <source>
        <dbReference type="EMBL" id="PPQ82574.1"/>
    </source>
</evidence>
<organism evidence="1 2">
    <name type="scientific">Psilocybe cyanescens</name>
    <dbReference type="NCBI Taxonomy" id="93625"/>
    <lineage>
        <taxon>Eukaryota</taxon>
        <taxon>Fungi</taxon>
        <taxon>Dikarya</taxon>
        <taxon>Basidiomycota</taxon>
        <taxon>Agaricomycotina</taxon>
        <taxon>Agaricomycetes</taxon>
        <taxon>Agaricomycetidae</taxon>
        <taxon>Agaricales</taxon>
        <taxon>Agaricineae</taxon>
        <taxon>Strophariaceae</taxon>
        <taxon>Psilocybe</taxon>
    </lineage>
</organism>
<reference evidence="1 2" key="1">
    <citation type="journal article" date="2018" name="Evol. Lett.">
        <title>Horizontal gene cluster transfer increased hallucinogenic mushroom diversity.</title>
        <authorList>
            <person name="Reynolds H.T."/>
            <person name="Vijayakumar V."/>
            <person name="Gluck-Thaler E."/>
            <person name="Korotkin H.B."/>
            <person name="Matheny P.B."/>
            <person name="Slot J.C."/>
        </authorList>
    </citation>
    <scope>NUCLEOTIDE SEQUENCE [LARGE SCALE GENOMIC DNA]</scope>
    <source>
        <strain evidence="1 2">2631</strain>
    </source>
</reference>
<accession>A0A409WVL6</accession>
<proteinExistence type="predicted"/>
<dbReference type="AlphaFoldDB" id="A0A409WVL6"/>
<sequence>MDQEFIDLRIFILWMSHSTAFSTAWTFGLRDPRTYQDCIKEYRMGGTDPILLLGLPPVIAFTTPDEYEFPVRYLALHTACARVAYLSGAGEYTAKILRDIETIGVLSKDGSSDVLYHVLVRSMNVEVY</sequence>
<evidence type="ECO:0008006" key="3">
    <source>
        <dbReference type="Google" id="ProtNLM"/>
    </source>
</evidence>
<dbReference type="InParanoid" id="A0A409WVL6"/>
<comment type="caution">
    <text evidence="1">The sequence shown here is derived from an EMBL/GenBank/DDBJ whole genome shotgun (WGS) entry which is preliminary data.</text>
</comment>
<dbReference type="STRING" id="93625.A0A409WVL6"/>
<name>A0A409WVL6_PSICY</name>
<evidence type="ECO:0000313" key="2">
    <source>
        <dbReference type="Proteomes" id="UP000283269"/>
    </source>
</evidence>
<protein>
    <recommendedName>
        <fullName evidence="3">HNH nuclease domain-containing protein</fullName>
    </recommendedName>
</protein>
<gene>
    <name evidence="1" type="ORF">CVT25_007192</name>
</gene>
<keyword evidence="2" id="KW-1185">Reference proteome</keyword>
<dbReference type="EMBL" id="NHYD01003122">
    <property type="protein sequence ID" value="PPQ82574.1"/>
    <property type="molecule type" value="Genomic_DNA"/>
</dbReference>